<evidence type="ECO:0000256" key="6">
    <source>
        <dbReference type="ARBA" id="ARBA00022989"/>
    </source>
</evidence>
<evidence type="ECO:0000256" key="5">
    <source>
        <dbReference type="ARBA" id="ARBA00022847"/>
    </source>
</evidence>
<comment type="subcellular location">
    <subcellularLocation>
        <location evidence="8">Cell inner membrane</location>
        <topology evidence="8">Multi-pass membrane protein</topology>
    </subcellularLocation>
    <subcellularLocation>
        <location evidence="1">Cell membrane</location>
        <topology evidence="1">Multi-pass membrane protein</topology>
    </subcellularLocation>
</comment>
<proteinExistence type="inferred from homology"/>
<dbReference type="PRINTS" id="PR00173">
    <property type="entry name" value="EDTRNSPORT"/>
</dbReference>
<dbReference type="NCBIfam" id="NF008440">
    <property type="entry name" value="PRK11283.1"/>
    <property type="match status" value="1"/>
</dbReference>
<keyword evidence="3 8" id="KW-1003">Cell membrane</keyword>
<keyword evidence="8" id="KW-0997">Cell inner membrane</keyword>
<dbReference type="PANTHER" id="PTHR42865">
    <property type="entry name" value="PROTON/GLUTAMATE-ASPARTATE SYMPORTER"/>
    <property type="match status" value="1"/>
</dbReference>
<dbReference type="InterPro" id="IPR036458">
    <property type="entry name" value="Na:dicarbo_symporter_sf"/>
</dbReference>
<evidence type="ECO:0000256" key="8">
    <source>
        <dbReference type="HAMAP-Rule" id="MF_02063"/>
    </source>
</evidence>
<dbReference type="PROSITE" id="PS00713">
    <property type="entry name" value="NA_DICARBOXYL_SYMP_1"/>
    <property type="match status" value="1"/>
</dbReference>
<evidence type="ECO:0000256" key="2">
    <source>
        <dbReference type="ARBA" id="ARBA00022448"/>
    </source>
</evidence>
<keyword evidence="6 8" id="KW-1133">Transmembrane helix</keyword>
<evidence type="ECO:0000313" key="10">
    <source>
        <dbReference type="Proteomes" id="UP000256817"/>
    </source>
</evidence>
<evidence type="ECO:0000256" key="3">
    <source>
        <dbReference type="ARBA" id="ARBA00022475"/>
    </source>
</evidence>
<evidence type="ECO:0000256" key="1">
    <source>
        <dbReference type="ARBA" id="ARBA00004651"/>
    </source>
</evidence>
<keyword evidence="2 8" id="KW-0813">Transport</keyword>
<evidence type="ECO:0000256" key="4">
    <source>
        <dbReference type="ARBA" id="ARBA00022692"/>
    </source>
</evidence>
<comment type="caution">
    <text evidence="9">The sequence shown here is derived from an EMBL/GenBank/DDBJ whole genome shotgun (WGS) entry which is preliminary data.</text>
</comment>
<dbReference type="InterPro" id="IPR034703">
    <property type="entry name" value="GltP"/>
</dbReference>
<accession>A0A3R8NSK8</accession>
<name>A0A3R8NSK8_9GAMM</name>
<dbReference type="Gene3D" id="1.10.3860.10">
    <property type="entry name" value="Sodium:dicarboxylate symporter"/>
    <property type="match status" value="1"/>
</dbReference>
<sequence length="438" mass="47346">MKTQKISLAWQILIALVLGIALGAVLHEQQESRQWLISNILSPAGDIFIRLIKMIVVPIVIATLIVGIAGVGDAKKLGRIGFKTILYFEIITTVAIILGITLANIFQPGHGIDMSTLTAVDISQYQKTTEQVQSGSHSLVGTVLSLIPPNIFAAMAHGEMLPIIFFSVLFGLGLSSLPKDHREPLLNVFRGVSETMFKVTHMIMRYAPIGVFALISVTVANFGFASLWPLAKLVMLVYAAIFFFGLVVLGIVARLCKLRITLLIRILKDELILAYSTASSETVLPRIIEKMEAYGAPKSITSFVVPTGYSFNLDGSTLYQSIAAIFIAQLYGIELSIGQEIVLVLTLMLTSKGIAGVPGVSFVVLLATLGSVGIPLEGLAFIAGVDRILDMARTALNVVGNALAVLVIAKWEHQFDEKKAQAYERELKGISTQPAQRG</sequence>
<keyword evidence="7 8" id="KW-0472">Membrane</keyword>
<comment type="similarity">
    <text evidence="8">Belongs to the dicarboxylate/amino acid:cation symporter (DAACS) (TC 2.A.23) family. GltP subfamily.</text>
</comment>
<dbReference type="RefSeq" id="WP_116156264.1">
    <property type="nucleotide sequence ID" value="NZ_CP086253.1"/>
</dbReference>
<comment type="function">
    <text evidence="8">Catalyzes the proton-dependent transport of glutamate and aspartate.</text>
</comment>
<dbReference type="HAMAP" id="MF_02063">
    <property type="entry name" value="GltP_subfam"/>
    <property type="match status" value="1"/>
</dbReference>
<keyword evidence="5 8" id="KW-0769">Symport</keyword>
<dbReference type="Pfam" id="PF00375">
    <property type="entry name" value="SDF"/>
    <property type="match status" value="1"/>
</dbReference>
<dbReference type="InterPro" id="IPR001991">
    <property type="entry name" value="Na-dicarboxylate_symporter"/>
</dbReference>
<dbReference type="InterPro" id="IPR018107">
    <property type="entry name" value="Na-dicarboxylate_symporter_CS"/>
</dbReference>
<reference evidence="9" key="1">
    <citation type="submission" date="2018-11" db="EMBL/GenBank/DDBJ databases">
        <title>Draft genome sequences of proposed Pectobacterium aquaticum sp. nov. isolated in France from fresh water.</title>
        <authorList>
            <person name="Pedron J."/>
            <person name="Barny M.A."/>
        </authorList>
    </citation>
    <scope>NUCLEOTIDE SEQUENCE [LARGE SCALE GENOMIC DNA]</scope>
    <source>
        <strain evidence="9">A35-S23-M15</strain>
    </source>
</reference>
<evidence type="ECO:0000313" key="9">
    <source>
        <dbReference type="EMBL" id="RRO08906.1"/>
    </source>
</evidence>
<feature type="transmembrane region" description="Helical" evidence="8">
    <location>
        <begin position="233"/>
        <end position="256"/>
    </location>
</feature>
<keyword evidence="4 8" id="KW-0812">Transmembrane</keyword>
<protein>
    <recommendedName>
        <fullName evidence="8">Proton/glutamate-aspartate symporter</fullName>
    </recommendedName>
</protein>
<feature type="transmembrane region" description="Helical" evidence="8">
    <location>
        <begin position="206"/>
        <end position="227"/>
    </location>
</feature>
<keyword evidence="10" id="KW-1185">Reference proteome</keyword>
<dbReference type="EMBL" id="QHJW02000019">
    <property type="protein sequence ID" value="RRO08906.1"/>
    <property type="molecule type" value="Genomic_DNA"/>
</dbReference>
<evidence type="ECO:0000256" key="7">
    <source>
        <dbReference type="ARBA" id="ARBA00023136"/>
    </source>
</evidence>
<organism evidence="9 10">
    <name type="scientific">Pectobacterium aquaticum</name>
    <dbReference type="NCBI Taxonomy" id="2204145"/>
    <lineage>
        <taxon>Bacteria</taxon>
        <taxon>Pseudomonadati</taxon>
        <taxon>Pseudomonadota</taxon>
        <taxon>Gammaproteobacteria</taxon>
        <taxon>Enterobacterales</taxon>
        <taxon>Pectobacteriaceae</taxon>
        <taxon>Pectobacterium</taxon>
    </lineage>
</organism>
<feature type="transmembrane region" description="Helical" evidence="8">
    <location>
        <begin position="151"/>
        <end position="174"/>
    </location>
</feature>
<dbReference type="PANTHER" id="PTHR42865:SF7">
    <property type="entry name" value="PROTON_GLUTAMATE-ASPARTATE SYMPORTER"/>
    <property type="match status" value="1"/>
</dbReference>
<keyword evidence="8" id="KW-0029">Amino-acid transport</keyword>
<feature type="transmembrane region" description="Helical" evidence="8">
    <location>
        <begin position="47"/>
        <end position="72"/>
    </location>
</feature>
<gene>
    <name evidence="8 9" type="primary">gltP</name>
    <name evidence="9" type="ORF">DMB85_010030</name>
</gene>
<dbReference type="SUPFAM" id="SSF118215">
    <property type="entry name" value="Proton glutamate symport protein"/>
    <property type="match status" value="1"/>
</dbReference>
<dbReference type="Proteomes" id="UP000256817">
    <property type="component" value="Unassembled WGS sequence"/>
</dbReference>
<feature type="transmembrane region" description="Helical" evidence="8">
    <location>
        <begin position="353"/>
        <end position="374"/>
    </location>
</feature>
<feature type="transmembrane region" description="Helical" evidence="8">
    <location>
        <begin position="84"/>
        <end position="106"/>
    </location>
</feature>
<dbReference type="PROSITE" id="PS00714">
    <property type="entry name" value="NA_DICARBOXYL_SYMP_2"/>
    <property type="match status" value="1"/>
</dbReference>